<dbReference type="InterPro" id="IPR029058">
    <property type="entry name" value="AB_hydrolase_fold"/>
</dbReference>
<dbReference type="Pfam" id="PF12697">
    <property type="entry name" value="Abhydrolase_6"/>
    <property type="match status" value="1"/>
</dbReference>
<dbReference type="PANTHER" id="PTHR43798">
    <property type="entry name" value="MONOACYLGLYCEROL LIPASE"/>
    <property type="match status" value="1"/>
</dbReference>
<evidence type="ECO:0000259" key="1">
    <source>
        <dbReference type="Pfam" id="PF12697"/>
    </source>
</evidence>
<gene>
    <name evidence="2" type="ORF">FBQ74_18040</name>
</gene>
<organism evidence="2 3">
    <name type="scientific">Salinimonas iocasae</name>
    <dbReference type="NCBI Taxonomy" id="2572577"/>
    <lineage>
        <taxon>Bacteria</taxon>
        <taxon>Pseudomonadati</taxon>
        <taxon>Pseudomonadota</taxon>
        <taxon>Gammaproteobacteria</taxon>
        <taxon>Alteromonadales</taxon>
        <taxon>Alteromonadaceae</taxon>
        <taxon>Alteromonas/Salinimonas group</taxon>
        <taxon>Salinimonas</taxon>
    </lineage>
</organism>
<reference evidence="2 3" key="1">
    <citation type="submission" date="2019-04" db="EMBL/GenBank/DDBJ databases">
        <title>Salinimonas iocasae sp. nov., a halophilic bacterium isolated from the outer tube casing of tubeworms in Okinawa Trough.</title>
        <authorList>
            <person name="Zhang H."/>
            <person name="Wang H."/>
            <person name="Li C."/>
        </authorList>
    </citation>
    <scope>NUCLEOTIDE SEQUENCE [LARGE SCALE GENOMIC DNA]</scope>
    <source>
        <strain evidence="2 3">KX18D6</strain>
        <plasmid evidence="2 3">plas12</plasmid>
    </source>
</reference>
<keyword evidence="2" id="KW-0614">Plasmid</keyword>
<evidence type="ECO:0000313" key="2">
    <source>
        <dbReference type="EMBL" id="QCZ95436.1"/>
    </source>
</evidence>
<proteinExistence type="predicted"/>
<feature type="domain" description="AB hydrolase-1" evidence="1">
    <location>
        <begin position="31"/>
        <end position="246"/>
    </location>
</feature>
<geneLocation type="plasmid" evidence="2 3">
    <name>plas12</name>
</geneLocation>
<keyword evidence="3" id="KW-1185">Reference proteome</keyword>
<dbReference type="OrthoDB" id="9779853at2"/>
<dbReference type="EMBL" id="CP039853">
    <property type="protein sequence ID" value="QCZ95436.1"/>
    <property type="molecule type" value="Genomic_DNA"/>
</dbReference>
<dbReference type="GO" id="GO:0016787">
    <property type="term" value="F:hydrolase activity"/>
    <property type="evidence" value="ECO:0007669"/>
    <property type="project" value="UniProtKB-KW"/>
</dbReference>
<dbReference type="SUPFAM" id="SSF53474">
    <property type="entry name" value="alpha/beta-Hydrolases"/>
    <property type="match status" value="1"/>
</dbReference>
<accession>A0A5B7YJ11</accession>
<dbReference type="InterPro" id="IPR000073">
    <property type="entry name" value="AB_hydrolase_1"/>
</dbReference>
<evidence type="ECO:0000313" key="3">
    <source>
        <dbReference type="Proteomes" id="UP000304912"/>
    </source>
</evidence>
<dbReference type="Gene3D" id="3.40.50.1820">
    <property type="entry name" value="alpha/beta hydrolase"/>
    <property type="match status" value="1"/>
</dbReference>
<dbReference type="PANTHER" id="PTHR43798:SF28">
    <property type="entry name" value="AB HYDROLASE-1 DOMAIN-CONTAINING PROTEIN"/>
    <property type="match status" value="1"/>
</dbReference>
<dbReference type="GO" id="GO:0016020">
    <property type="term" value="C:membrane"/>
    <property type="evidence" value="ECO:0007669"/>
    <property type="project" value="TreeGrafter"/>
</dbReference>
<dbReference type="AlphaFoldDB" id="A0A5B7YJ11"/>
<keyword evidence="2" id="KW-0378">Hydrolase</keyword>
<dbReference type="InterPro" id="IPR050266">
    <property type="entry name" value="AB_hydrolase_sf"/>
</dbReference>
<dbReference type="Proteomes" id="UP000304912">
    <property type="component" value="Plasmid plas12"/>
</dbReference>
<dbReference type="RefSeq" id="WP_139758133.1">
    <property type="nucleotide sequence ID" value="NZ_CP039853.1"/>
</dbReference>
<protein>
    <submittedName>
        <fullName evidence="2">Alpha/beta hydrolase</fullName>
    </submittedName>
</protein>
<name>A0A5B7YJ11_9ALTE</name>
<dbReference type="KEGG" id="salk:FBQ74_18040"/>
<sequence length="261" mass="29352">MIIKEQYIPTTDGDIFVKIWTPEIVQSKISIVLLHDSLGSCNQWRDFPEKLANTLFMQVIAYDRAGFGNSYTRHTLPSINFIEEEADVYFPQVKKALELGRFIILGHSVGGGMAVNIAANEKDCLGAVTISAQAFIEERTLEGIQNAKQALQRPEMLSKIAKWHGEKAQWVINAWTEIWLSDEFRNWKLCQVKNVFCPLLAIHGENDEYGSTAFPNYIVQNSSASAQVEIIENCGHMPHVTHTEVVLKAIASFIKSVIDLN</sequence>